<evidence type="ECO:0000313" key="3">
    <source>
        <dbReference type="Proteomes" id="UP001596512"/>
    </source>
</evidence>
<comment type="caution">
    <text evidence="2">The sequence shown here is derived from an EMBL/GenBank/DDBJ whole genome shotgun (WGS) entry which is preliminary data.</text>
</comment>
<dbReference type="Pfam" id="PF13521">
    <property type="entry name" value="AAA_28"/>
    <property type="match status" value="1"/>
</dbReference>
<gene>
    <name evidence="2" type="ORF">ACFQV2_17040</name>
</gene>
<dbReference type="EMBL" id="JBHTEY010000004">
    <property type="protein sequence ID" value="MFC7614966.1"/>
    <property type="molecule type" value="Genomic_DNA"/>
</dbReference>
<keyword evidence="3" id="KW-1185">Reference proteome</keyword>
<evidence type="ECO:0000259" key="1">
    <source>
        <dbReference type="Pfam" id="PF13521"/>
    </source>
</evidence>
<accession>A0ABW2TNI8</accession>
<name>A0ABW2TNI8_9PSEU</name>
<evidence type="ECO:0000313" key="2">
    <source>
        <dbReference type="EMBL" id="MFC7614966.1"/>
    </source>
</evidence>
<sequence length="239" mass="26665">MKLAISGTYSSGKTLTSYALSHYIGVPRTRARTMRELLPFAVPGKTLEQCNGAELIQLIVRRHVERVVHESHLTDGFISDGSSLQEWLYGSVRVIVGINPNDSVHLGDIETVEKTPEMAFFEQVMDQLGVAIKEHVRLTYDAFVHLPNELELAKDGHRPVNERFRTLADQGIAAAIDELGIPRHVVGGTLSERLDRIVEIFGFPTVTDVRTAIERAQEEYQAVDMTIETDRAWAVTQAS</sequence>
<organism evidence="2 3">
    <name type="scientific">Actinokineospora soli</name>
    <dbReference type="NCBI Taxonomy" id="1048753"/>
    <lineage>
        <taxon>Bacteria</taxon>
        <taxon>Bacillati</taxon>
        <taxon>Actinomycetota</taxon>
        <taxon>Actinomycetes</taxon>
        <taxon>Pseudonocardiales</taxon>
        <taxon>Pseudonocardiaceae</taxon>
        <taxon>Actinokineospora</taxon>
    </lineage>
</organism>
<reference evidence="3" key="1">
    <citation type="journal article" date="2019" name="Int. J. Syst. Evol. Microbiol.">
        <title>The Global Catalogue of Microorganisms (GCM) 10K type strain sequencing project: providing services to taxonomists for standard genome sequencing and annotation.</title>
        <authorList>
            <consortium name="The Broad Institute Genomics Platform"/>
            <consortium name="The Broad Institute Genome Sequencing Center for Infectious Disease"/>
            <person name="Wu L."/>
            <person name="Ma J."/>
        </authorList>
    </citation>
    <scope>NUCLEOTIDE SEQUENCE [LARGE SCALE GENOMIC DNA]</scope>
    <source>
        <strain evidence="3">JCM 17695</strain>
    </source>
</reference>
<dbReference type="Gene3D" id="3.40.50.300">
    <property type="entry name" value="P-loop containing nucleotide triphosphate hydrolases"/>
    <property type="match status" value="1"/>
</dbReference>
<proteinExistence type="predicted"/>
<feature type="domain" description="NadR/Ttd14 AAA" evidence="1">
    <location>
        <begin position="3"/>
        <end position="193"/>
    </location>
</feature>
<dbReference type="Proteomes" id="UP001596512">
    <property type="component" value="Unassembled WGS sequence"/>
</dbReference>
<dbReference type="InterPro" id="IPR038727">
    <property type="entry name" value="NadR/Ttd14_AAA_dom"/>
</dbReference>
<protein>
    <submittedName>
        <fullName evidence="2">AAA family ATPase</fullName>
    </submittedName>
</protein>
<dbReference type="InterPro" id="IPR027417">
    <property type="entry name" value="P-loop_NTPase"/>
</dbReference>